<evidence type="ECO:0000313" key="2">
    <source>
        <dbReference type="Proteomes" id="UP000215914"/>
    </source>
</evidence>
<keyword evidence="2" id="KW-1185">Reference proteome</keyword>
<accession>A0A9K3J2N4</accession>
<comment type="caution">
    <text evidence="1">The sequence shown here is derived from an EMBL/GenBank/DDBJ whole genome shotgun (WGS) entry which is preliminary data.</text>
</comment>
<dbReference type="Proteomes" id="UP000215914">
    <property type="component" value="Unassembled WGS sequence"/>
</dbReference>
<proteinExistence type="predicted"/>
<sequence length="47" mass="5882">MIQITLEHNEEQGFIDFAFFLHNRSIRFLLYRHDRFHMSFFTFLISD</sequence>
<dbReference type="Gramene" id="mRNA:HanXRQr2_Chr05g0223751">
    <property type="protein sequence ID" value="mRNA:HanXRQr2_Chr05g0223751"/>
    <property type="gene ID" value="HanXRQr2_Chr05g0223751"/>
</dbReference>
<gene>
    <name evidence="1" type="ORF">HanXRQr2_Chr05g0223751</name>
</gene>
<reference evidence="1" key="2">
    <citation type="submission" date="2020-06" db="EMBL/GenBank/DDBJ databases">
        <title>Helianthus annuus Genome sequencing and assembly Release 2.</title>
        <authorList>
            <person name="Gouzy J."/>
            <person name="Langlade N."/>
            <person name="Munos S."/>
        </authorList>
    </citation>
    <scope>NUCLEOTIDE SEQUENCE</scope>
    <source>
        <tissue evidence="1">Leaves</tissue>
    </source>
</reference>
<reference evidence="1" key="1">
    <citation type="journal article" date="2017" name="Nature">
        <title>The sunflower genome provides insights into oil metabolism, flowering and Asterid evolution.</title>
        <authorList>
            <person name="Badouin H."/>
            <person name="Gouzy J."/>
            <person name="Grassa C.J."/>
            <person name="Murat F."/>
            <person name="Staton S.E."/>
            <person name="Cottret L."/>
            <person name="Lelandais-Briere C."/>
            <person name="Owens G.L."/>
            <person name="Carrere S."/>
            <person name="Mayjonade B."/>
            <person name="Legrand L."/>
            <person name="Gill N."/>
            <person name="Kane N.C."/>
            <person name="Bowers J.E."/>
            <person name="Hubner S."/>
            <person name="Bellec A."/>
            <person name="Berard A."/>
            <person name="Berges H."/>
            <person name="Blanchet N."/>
            <person name="Boniface M.C."/>
            <person name="Brunel D."/>
            <person name="Catrice O."/>
            <person name="Chaidir N."/>
            <person name="Claudel C."/>
            <person name="Donnadieu C."/>
            <person name="Faraut T."/>
            <person name="Fievet G."/>
            <person name="Helmstetter N."/>
            <person name="King M."/>
            <person name="Knapp S.J."/>
            <person name="Lai Z."/>
            <person name="Le Paslier M.C."/>
            <person name="Lippi Y."/>
            <person name="Lorenzon L."/>
            <person name="Mandel J.R."/>
            <person name="Marage G."/>
            <person name="Marchand G."/>
            <person name="Marquand E."/>
            <person name="Bret-Mestries E."/>
            <person name="Morien E."/>
            <person name="Nambeesan S."/>
            <person name="Nguyen T."/>
            <person name="Pegot-Espagnet P."/>
            <person name="Pouilly N."/>
            <person name="Raftis F."/>
            <person name="Sallet E."/>
            <person name="Schiex T."/>
            <person name="Thomas J."/>
            <person name="Vandecasteele C."/>
            <person name="Vares D."/>
            <person name="Vear F."/>
            <person name="Vautrin S."/>
            <person name="Crespi M."/>
            <person name="Mangin B."/>
            <person name="Burke J.M."/>
            <person name="Salse J."/>
            <person name="Munos S."/>
            <person name="Vincourt P."/>
            <person name="Rieseberg L.H."/>
            <person name="Langlade N.B."/>
        </authorList>
    </citation>
    <scope>NUCLEOTIDE SEQUENCE</scope>
    <source>
        <tissue evidence="1">Leaves</tissue>
    </source>
</reference>
<name>A0A9K3J2N4_HELAN</name>
<evidence type="ECO:0000313" key="1">
    <source>
        <dbReference type="EMBL" id="KAF5806635.1"/>
    </source>
</evidence>
<organism evidence="1 2">
    <name type="scientific">Helianthus annuus</name>
    <name type="common">Common sunflower</name>
    <dbReference type="NCBI Taxonomy" id="4232"/>
    <lineage>
        <taxon>Eukaryota</taxon>
        <taxon>Viridiplantae</taxon>
        <taxon>Streptophyta</taxon>
        <taxon>Embryophyta</taxon>
        <taxon>Tracheophyta</taxon>
        <taxon>Spermatophyta</taxon>
        <taxon>Magnoliopsida</taxon>
        <taxon>eudicotyledons</taxon>
        <taxon>Gunneridae</taxon>
        <taxon>Pentapetalae</taxon>
        <taxon>asterids</taxon>
        <taxon>campanulids</taxon>
        <taxon>Asterales</taxon>
        <taxon>Asteraceae</taxon>
        <taxon>Asteroideae</taxon>
        <taxon>Heliantheae alliance</taxon>
        <taxon>Heliantheae</taxon>
        <taxon>Helianthus</taxon>
    </lineage>
</organism>
<protein>
    <submittedName>
        <fullName evidence="1">Uncharacterized protein</fullName>
    </submittedName>
</protein>
<dbReference type="AlphaFoldDB" id="A0A9K3J2N4"/>
<dbReference type="EMBL" id="MNCJ02000320">
    <property type="protein sequence ID" value="KAF5806635.1"/>
    <property type="molecule type" value="Genomic_DNA"/>
</dbReference>